<evidence type="ECO:0000313" key="5">
    <source>
        <dbReference type="EMBL" id="TNV84250.1"/>
    </source>
</evidence>
<dbReference type="PROSITE" id="PS50109">
    <property type="entry name" value="HIS_KIN"/>
    <property type="match status" value="1"/>
</dbReference>
<evidence type="ECO:0000256" key="1">
    <source>
        <dbReference type="ARBA" id="ARBA00022553"/>
    </source>
</evidence>
<feature type="domain" description="Response regulatory" evidence="4">
    <location>
        <begin position="360"/>
        <end position="496"/>
    </location>
</feature>
<comment type="caution">
    <text evidence="5">The sequence shown here is derived from an EMBL/GenBank/DDBJ whole genome shotgun (WGS) entry which is preliminary data.</text>
</comment>
<dbReference type="GO" id="GO:0000155">
    <property type="term" value="F:phosphorelay sensor kinase activity"/>
    <property type="evidence" value="ECO:0007669"/>
    <property type="project" value="InterPro"/>
</dbReference>
<dbReference type="Pfam" id="PF00072">
    <property type="entry name" value="Response_reg"/>
    <property type="match status" value="1"/>
</dbReference>
<dbReference type="SMART" id="SM00388">
    <property type="entry name" value="HisKA"/>
    <property type="match status" value="1"/>
</dbReference>
<dbReference type="CDD" id="cd00082">
    <property type="entry name" value="HisKA"/>
    <property type="match status" value="1"/>
</dbReference>
<dbReference type="InterPro" id="IPR005467">
    <property type="entry name" value="His_kinase_dom"/>
</dbReference>
<dbReference type="Pfam" id="PF02518">
    <property type="entry name" value="HATPase_c"/>
    <property type="match status" value="1"/>
</dbReference>
<keyword evidence="1 2" id="KW-0597">Phosphoprotein</keyword>
<organism evidence="5 6">
    <name type="scientific">Halteria grandinella</name>
    <dbReference type="NCBI Taxonomy" id="5974"/>
    <lineage>
        <taxon>Eukaryota</taxon>
        <taxon>Sar</taxon>
        <taxon>Alveolata</taxon>
        <taxon>Ciliophora</taxon>
        <taxon>Intramacronucleata</taxon>
        <taxon>Spirotrichea</taxon>
        <taxon>Stichotrichia</taxon>
        <taxon>Sporadotrichida</taxon>
        <taxon>Halteriidae</taxon>
        <taxon>Halteria</taxon>
    </lineage>
</organism>
<feature type="domain" description="Histidine kinase" evidence="3">
    <location>
        <begin position="29"/>
        <end position="257"/>
    </location>
</feature>
<name>A0A8J8P1N6_HALGN</name>
<dbReference type="InterPro" id="IPR011006">
    <property type="entry name" value="CheY-like_superfamily"/>
</dbReference>
<protein>
    <recommendedName>
        <fullName evidence="7">Histidine kinase</fullName>
    </recommendedName>
</protein>
<dbReference type="InterPro" id="IPR001789">
    <property type="entry name" value="Sig_transdc_resp-reg_receiver"/>
</dbReference>
<dbReference type="PANTHER" id="PTHR43719">
    <property type="entry name" value="TWO-COMPONENT HISTIDINE KINASE"/>
    <property type="match status" value="1"/>
</dbReference>
<dbReference type="EMBL" id="RRYP01002980">
    <property type="protein sequence ID" value="TNV84250.1"/>
    <property type="molecule type" value="Genomic_DNA"/>
</dbReference>
<dbReference type="InterPro" id="IPR004358">
    <property type="entry name" value="Sig_transdc_His_kin-like_C"/>
</dbReference>
<dbReference type="InterPro" id="IPR050956">
    <property type="entry name" value="2C_system_His_kinase"/>
</dbReference>
<dbReference type="Gene3D" id="3.30.565.10">
    <property type="entry name" value="Histidine kinase-like ATPase, C-terminal domain"/>
    <property type="match status" value="1"/>
</dbReference>
<dbReference type="InterPro" id="IPR036890">
    <property type="entry name" value="HATPase_C_sf"/>
</dbReference>
<dbReference type="SUPFAM" id="SSF47384">
    <property type="entry name" value="Homodimeric domain of signal transducing histidine kinase"/>
    <property type="match status" value="1"/>
</dbReference>
<dbReference type="SMART" id="SM00387">
    <property type="entry name" value="HATPase_c"/>
    <property type="match status" value="1"/>
</dbReference>
<dbReference type="AlphaFoldDB" id="A0A8J8P1N6"/>
<dbReference type="PRINTS" id="PR00344">
    <property type="entry name" value="BCTRLSENSOR"/>
</dbReference>
<evidence type="ECO:0000313" key="6">
    <source>
        <dbReference type="Proteomes" id="UP000785679"/>
    </source>
</evidence>
<reference evidence="5" key="1">
    <citation type="submission" date="2019-06" db="EMBL/GenBank/DDBJ databases">
        <authorList>
            <person name="Zheng W."/>
        </authorList>
    </citation>
    <scope>NUCLEOTIDE SEQUENCE</scope>
    <source>
        <strain evidence="5">QDHG01</strain>
    </source>
</reference>
<dbReference type="Gene3D" id="3.40.50.2300">
    <property type="match status" value="1"/>
</dbReference>
<dbReference type="PANTHER" id="PTHR43719:SF28">
    <property type="entry name" value="PEROXIDE STRESS-ACTIVATED HISTIDINE KINASE MAK1-RELATED"/>
    <property type="match status" value="1"/>
</dbReference>
<dbReference type="SUPFAM" id="SSF52172">
    <property type="entry name" value="CheY-like"/>
    <property type="match status" value="1"/>
</dbReference>
<dbReference type="FunFam" id="3.30.565.10:FF:000010">
    <property type="entry name" value="Sensor histidine kinase RcsC"/>
    <property type="match status" value="1"/>
</dbReference>
<gene>
    <name evidence="5" type="ORF">FGO68_gene11933</name>
</gene>
<proteinExistence type="predicted"/>
<dbReference type="SMART" id="SM00448">
    <property type="entry name" value="REC"/>
    <property type="match status" value="1"/>
</dbReference>
<dbReference type="OrthoDB" id="21225at2759"/>
<dbReference type="Gene3D" id="1.10.287.130">
    <property type="match status" value="1"/>
</dbReference>
<evidence type="ECO:0008006" key="7">
    <source>
        <dbReference type="Google" id="ProtNLM"/>
    </source>
</evidence>
<dbReference type="CDD" id="cd17546">
    <property type="entry name" value="REC_hyHK_CKI1_RcsC-like"/>
    <property type="match status" value="1"/>
</dbReference>
<dbReference type="InterPro" id="IPR003661">
    <property type="entry name" value="HisK_dim/P_dom"/>
</dbReference>
<dbReference type="Proteomes" id="UP000785679">
    <property type="component" value="Unassembled WGS sequence"/>
</dbReference>
<evidence type="ECO:0000256" key="2">
    <source>
        <dbReference type="PROSITE-ProRule" id="PRU00169"/>
    </source>
</evidence>
<sequence>MIVVKNLTQLIRYQEIQLSNNFFELLTATVSHEMMTPLNAILSLIQNSIRKVEKGAEVLCRDLNHHLQELKIINSSCNTLHSLVNDMVDLFQLKNKRFKTQEKNIEIRKCLEEIVEIIRIPSQQKGLRIQCQADQSLPRFLKLDSKRLKQIMMNLLQNAVKFTYQGVIEIQLHYDEATEYLVGQVKDTGIGISEEDQKSLFQVFGKLKNTESINTSGIGLGLYICRQLCKALKGDIKLLDSQVSMGTCFQFKIKAKSAQQSISSLSVRHYSHASTISIANYESSSNLEIRLQQNVENVNDEENPHPGLIFRQQSRMENEDSIGPSLNIFIRSLSSPKIQESNSEEHKSIPVNCPCQNRASVLIVDDNIFNVYAVQTMIENFQNSPNCDTALNGLIGFEKVQKREEERRAHPCICGKEKSNYSLILMDCNMPVMDGFQATIKIREYLANLTQQPMIVALTAYNTQKFEEKCFQSGMDQFLTKPVDLGEIEQLLANLKLI</sequence>
<dbReference type="SUPFAM" id="SSF55874">
    <property type="entry name" value="ATPase domain of HSP90 chaperone/DNA topoisomerase II/histidine kinase"/>
    <property type="match status" value="1"/>
</dbReference>
<dbReference type="PROSITE" id="PS50110">
    <property type="entry name" value="RESPONSE_REGULATORY"/>
    <property type="match status" value="1"/>
</dbReference>
<dbReference type="Pfam" id="PF00512">
    <property type="entry name" value="HisKA"/>
    <property type="match status" value="1"/>
</dbReference>
<evidence type="ECO:0000259" key="3">
    <source>
        <dbReference type="PROSITE" id="PS50109"/>
    </source>
</evidence>
<dbReference type="InterPro" id="IPR036097">
    <property type="entry name" value="HisK_dim/P_sf"/>
</dbReference>
<accession>A0A8J8P1N6</accession>
<feature type="modified residue" description="4-aspartylphosphate" evidence="2">
    <location>
        <position position="427"/>
    </location>
</feature>
<keyword evidence="6" id="KW-1185">Reference proteome</keyword>
<evidence type="ECO:0000259" key="4">
    <source>
        <dbReference type="PROSITE" id="PS50110"/>
    </source>
</evidence>
<dbReference type="InterPro" id="IPR003594">
    <property type="entry name" value="HATPase_dom"/>
</dbReference>